<dbReference type="Pfam" id="PF00149">
    <property type="entry name" value="Metallophos"/>
    <property type="match status" value="1"/>
</dbReference>
<dbReference type="PANTHER" id="PTHR22953:SF153">
    <property type="entry name" value="PURPLE ACID PHOSPHATASE"/>
    <property type="match status" value="1"/>
</dbReference>
<organism evidence="7">
    <name type="scientific">freshwater metagenome</name>
    <dbReference type="NCBI Taxonomy" id="449393"/>
    <lineage>
        <taxon>unclassified sequences</taxon>
        <taxon>metagenomes</taxon>
        <taxon>ecological metagenomes</taxon>
    </lineage>
</organism>
<dbReference type="GO" id="GO:0003993">
    <property type="term" value="F:acid phosphatase activity"/>
    <property type="evidence" value="ECO:0007669"/>
    <property type="project" value="InterPro"/>
</dbReference>
<evidence type="ECO:0000313" key="7">
    <source>
        <dbReference type="EMBL" id="CAB5016187.1"/>
    </source>
</evidence>
<reference evidence="7" key="1">
    <citation type="submission" date="2020-05" db="EMBL/GenBank/DDBJ databases">
        <authorList>
            <person name="Chiriac C."/>
            <person name="Salcher M."/>
            <person name="Ghai R."/>
            <person name="Kavagutti S V."/>
        </authorList>
    </citation>
    <scope>NUCLEOTIDE SEQUENCE</scope>
</reference>
<evidence type="ECO:0000313" key="5">
    <source>
        <dbReference type="EMBL" id="CAB4796790.1"/>
    </source>
</evidence>
<dbReference type="EMBL" id="CAFBIX010000006">
    <property type="protein sequence ID" value="CAB4846465.1"/>
    <property type="molecule type" value="Genomic_DNA"/>
</dbReference>
<evidence type="ECO:0000313" key="4">
    <source>
        <dbReference type="EMBL" id="CAB4335456.1"/>
    </source>
</evidence>
<dbReference type="SUPFAM" id="SSF56300">
    <property type="entry name" value="Metallo-dependent phosphatases"/>
    <property type="match status" value="1"/>
</dbReference>
<dbReference type="EMBL" id="CAESAD010000001">
    <property type="protein sequence ID" value="CAB4330188.1"/>
    <property type="molecule type" value="Genomic_DNA"/>
</dbReference>
<dbReference type="Gene3D" id="3.60.21.10">
    <property type="match status" value="1"/>
</dbReference>
<evidence type="ECO:0000259" key="2">
    <source>
        <dbReference type="Pfam" id="PF00149"/>
    </source>
</evidence>
<dbReference type="EMBL" id="CAESAI010000009">
    <property type="protein sequence ID" value="CAB4335456.1"/>
    <property type="molecule type" value="Genomic_DNA"/>
</dbReference>
<dbReference type="InterPro" id="IPR004843">
    <property type="entry name" value="Calcineurin-like_PHP"/>
</dbReference>
<accession>A0A6J7QEV5</accession>
<dbReference type="EMBL" id="CAFAAO010000003">
    <property type="protein sequence ID" value="CAB4796790.1"/>
    <property type="molecule type" value="Genomic_DNA"/>
</dbReference>
<protein>
    <submittedName>
        <fullName evidence="7">Unannotated protein</fullName>
    </submittedName>
</protein>
<evidence type="ECO:0000256" key="1">
    <source>
        <dbReference type="ARBA" id="ARBA00022729"/>
    </source>
</evidence>
<dbReference type="EMBL" id="CAFBPK010000007">
    <property type="protein sequence ID" value="CAB5016187.1"/>
    <property type="molecule type" value="Genomic_DNA"/>
</dbReference>
<dbReference type="InterPro" id="IPR039331">
    <property type="entry name" value="PAPs-like"/>
</dbReference>
<feature type="domain" description="Calcineurin-like phosphoesterase" evidence="2">
    <location>
        <begin position="29"/>
        <end position="209"/>
    </location>
</feature>
<keyword evidence="1" id="KW-0732">Signal</keyword>
<sequence>MRLRLVAPVLAVLMFSTLVGTAQAESGVTIVAVGDVARSGGAQSKTATLTKNINPKKVLLIGDLAYQKGSDYEFRKYFLPKWKQFLGKTWAVPGNHEYKTENASGYRNVIAKYSMPSTNGDLWWVKRTGYWSVIGLDSEALTGASGTKQLDFLRQALLDNDGRPTIVTWHRPTYSRGYHGNQTDTMQIWNIVSADKDVKLVLWGHDHNYEQVQRTISPGSSNEHKVNTILVGTGGAELRACSTPNIPGELICGKKNNYGVLKLTLKSSSYSWTYRNANGNKFGKILDKGTVTFN</sequence>
<gene>
    <name evidence="5" type="ORF">UFOPK3037_00349</name>
    <name evidence="6" type="ORF">UFOPK3278_00320</name>
    <name evidence="4" type="ORF">UFOPK3406_00550</name>
    <name evidence="3" type="ORF">UFOPK3925_00097</name>
    <name evidence="7" type="ORF">UFOPK4097_00632</name>
</gene>
<evidence type="ECO:0000313" key="3">
    <source>
        <dbReference type="EMBL" id="CAB4330188.1"/>
    </source>
</evidence>
<dbReference type="InterPro" id="IPR029052">
    <property type="entry name" value="Metallo-depent_PP-like"/>
</dbReference>
<evidence type="ECO:0000313" key="6">
    <source>
        <dbReference type="EMBL" id="CAB4846465.1"/>
    </source>
</evidence>
<dbReference type="PANTHER" id="PTHR22953">
    <property type="entry name" value="ACID PHOSPHATASE RELATED"/>
    <property type="match status" value="1"/>
</dbReference>
<dbReference type="AlphaFoldDB" id="A0A6J7QEV5"/>
<name>A0A6J7QEV5_9ZZZZ</name>
<proteinExistence type="predicted"/>